<keyword evidence="7 15" id="KW-0808">Transferase</keyword>
<feature type="binding site" description="in other chain" evidence="15">
    <location>
        <begin position="125"/>
        <end position="127"/>
    </location>
    <ligand>
        <name>substrate</name>
        <note>ligand shared between dimeric partners</note>
    </ligand>
</feature>
<evidence type="ECO:0000256" key="13">
    <source>
        <dbReference type="ARBA" id="ARBA00023152"/>
    </source>
</evidence>
<dbReference type="FunFam" id="3.40.50.460:FF:000002">
    <property type="entry name" value="ATP-dependent 6-phosphofructokinase"/>
    <property type="match status" value="1"/>
</dbReference>
<dbReference type="PANTHER" id="PTHR13697:SF4">
    <property type="entry name" value="ATP-DEPENDENT 6-PHOSPHOFRUCTOKINASE"/>
    <property type="match status" value="1"/>
</dbReference>
<feature type="binding site" description="in other chain" evidence="15">
    <location>
        <begin position="185"/>
        <end position="187"/>
    </location>
    <ligand>
        <name>ADP</name>
        <dbReference type="ChEBI" id="CHEBI:456216"/>
        <note>allosteric activator; ligand shared between dimeric partners</note>
    </ligand>
</feature>
<dbReference type="Proteomes" id="UP000246036">
    <property type="component" value="Chromosome"/>
</dbReference>
<dbReference type="RefSeq" id="WP_045928041.1">
    <property type="nucleotide sequence ID" value="NZ_CP029477.1"/>
</dbReference>
<feature type="domain" description="Phosphofructokinase" evidence="16">
    <location>
        <begin position="3"/>
        <end position="275"/>
    </location>
</feature>
<comment type="pathway">
    <text evidence="4 15">Carbohydrate degradation; glycolysis; D-glyceraldehyde 3-phosphate and glycerone phosphate from D-glucose: step 3/4.</text>
</comment>
<evidence type="ECO:0000259" key="16">
    <source>
        <dbReference type="Pfam" id="PF00365"/>
    </source>
</evidence>
<dbReference type="Pfam" id="PF00365">
    <property type="entry name" value="PFK"/>
    <property type="match status" value="1"/>
</dbReference>
<comment type="activity regulation">
    <text evidence="15">Allosterically activated by ADP and other diphosphonucleosides, and allosterically inhibited by phosphoenolpyruvate.</text>
</comment>
<accession>A0A0F4LCE6</accession>
<dbReference type="HAMAP" id="MF_00339">
    <property type="entry name" value="Phosphofructokinase_I_B1"/>
    <property type="match status" value="1"/>
</dbReference>
<dbReference type="GO" id="GO:0003872">
    <property type="term" value="F:6-phosphofructokinase activity"/>
    <property type="evidence" value="ECO:0007669"/>
    <property type="project" value="UniProtKB-UniRule"/>
</dbReference>
<dbReference type="NCBIfam" id="TIGR02482">
    <property type="entry name" value="PFKA_ATP"/>
    <property type="match status" value="1"/>
</dbReference>
<dbReference type="GO" id="GO:0046872">
    <property type="term" value="F:metal ion binding"/>
    <property type="evidence" value="ECO:0007669"/>
    <property type="project" value="UniProtKB-KW"/>
</dbReference>
<feature type="binding site" evidence="15">
    <location>
        <begin position="72"/>
        <end position="73"/>
    </location>
    <ligand>
        <name>ATP</name>
        <dbReference type="ChEBI" id="CHEBI:30616"/>
    </ligand>
</feature>
<evidence type="ECO:0000256" key="7">
    <source>
        <dbReference type="ARBA" id="ARBA00022679"/>
    </source>
</evidence>
<evidence type="ECO:0000256" key="15">
    <source>
        <dbReference type="HAMAP-Rule" id="MF_00339"/>
    </source>
</evidence>
<dbReference type="Gene3D" id="3.40.50.450">
    <property type="match status" value="1"/>
</dbReference>
<dbReference type="HOGENOM" id="CLU_020655_0_1_9"/>
<dbReference type="SUPFAM" id="SSF53784">
    <property type="entry name" value="Phosphofructokinase"/>
    <property type="match status" value="1"/>
</dbReference>
<evidence type="ECO:0000256" key="14">
    <source>
        <dbReference type="ARBA" id="ARBA00048070"/>
    </source>
</evidence>
<sequence length="319" mass="34311">MKRIGILTSGGDAPGMNAAVRAVTKTAIHHGLGVVGIRYGYAGLVAGDFVTLTAENVDHMINMGGTFLYSARYPEFAQKEVQEKGVEQLKKHDIDTVIVIGGDGSYHGALALTRLGINSIGLPGTIDNDIPYTEYTIGLDTACNTAMQAIDRIRDTASSHHRVFVVNVMGRNCGDIAMRVGLASGADAIVVPERSYDIKAIAERLKRGFKDGKDNGIIILAEGVMDAADFRTELLKYGEFDCRANVIGHMQRGGAPTVTDRINATKMGNYAVKLLLDGKGGLAVGMENGQLETHDILDLFDEKHASEESLIDINEEMTK</sequence>
<dbReference type="FunFam" id="3.40.50.450:FF:000001">
    <property type="entry name" value="ATP-dependent 6-phosphofructokinase"/>
    <property type="match status" value="1"/>
</dbReference>
<dbReference type="InterPro" id="IPR015912">
    <property type="entry name" value="Phosphofructokinase_CS"/>
</dbReference>
<feature type="binding site" description="in other chain" evidence="15">
    <location>
        <begin position="169"/>
        <end position="171"/>
    </location>
    <ligand>
        <name>substrate</name>
        <note>ligand shared between dimeric partners</note>
    </ligand>
</feature>
<dbReference type="EC" id="2.7.1.11" evidence="15"/>
<comment type="function">
    <text evidence="2 15">Catalyzes the phosphorylation of D-fructose 6-phosphate to fructose 1,6-bisphosphate by ATP, the first committing step of glycolysis.</text>
</comment>
<feature type="binding site" description="in other chain" evidence="15">
    <location>
        <position position="222"/>
    </location>
    <ligand>
        <name>substrate</name>
        <note>ligand shared between dimeric partners</note>
    </ligand>
</feature>
<evidence type="ECO:0000256" key="2">
    <source>
        <dbReference type="ARBA" id="ARBA00002659"/>
    </source>
</evidence>
<keyword evidence="5 15" id="KW-0963">Cytoplasm</keyword>
<evidence type="ECO:0000256" key="11">
    <source>
        <dbReference type="ARBA" id="ARBA00022840"/>
    </source>
</evidence>
<feature type="binding site" description="in other chain" evidence="15">
    <location>
        <position position="154"/>
    </location>
    <ligand>
        <name>ADP</name>
        <dbReference type="ChEBI" id="CHEBI:456216"/>
        <note>allosteric activator; ligand shared between dimeric partners</note>
    </ligand>
</feature>
<gene>
    <name evidence="15 18" type="primary">pfkA</name>
    <name evidence="17" type="ORF">DKL58_04470</name>
    <name evidence="18" type="ORF">JF76_09310</name>
</gene>
<evidence type="ECO:0000256" key="8">
    <source>
        <dbReference type="ARBA" id="ARBA00022723"/>
    </source>
</evidence>
<evidence type="ECO:0000313" key="19">
    <source>
        <dbReference type="Proteomes" id="UP000033533"/>
    </source>
</evidence>
<comment type="caution">
    <text evidence="15">Lacks conserved residue(s) required for the propagation of feature annotation.</text>
</comment>
<feature type="binding site" evidence="15">
    <location>
        <position position="103"/>
    </location>
    <ligand>
        <name>Mg(2+)</name>
        <dbReference type="ChEBI" id="CHEBI:18420"/>
        <note>catalytic</note>
    </ligand>
</feature>
<keyword evidence="20" id="KW-1185">Reference proteome</keyword>
<evidence type="ECO:0000256" key="10">
    <source>
        <dbReference type="ARBA" id="ARBA00022777"/>
    </source>
</evidence>
<dbReference type="InterPro" id="IPR000023">
    <property type="entry name" value="Phosphofructokinase_dom"/>
</dbReference>
<dbReference type="InterPro" id="IPR012003">
    <property type="entry name" value="ATP_PFK_prok-type"/>
</dbReference>
<evidence type="ECO:0000313" key="18">
    <source>
        <dbReference type="EMBL" id="KJY55983.1"/>
    </source>
</evidence>
<comment type="subunit">
    <text evidence="15">Homotetramer.</text>
</comment>
<dbReference type="EMBL" id="JXBY01000018">
    <property type="protein sequence ID" value="KJY55983.1"/>
    <property type="molecule type" value="Genomic_DNA"/>
</dbReference>
<feature type="binding site" evidence="15">
    <location>
        <begin position="102"/>
        <end position="105"/>
    </location>
    <ligand>
        <name>ATP</name>
        <dbReference type="ChEBI" id="CHEBI:30616"/>
    </ligand>
</feature>
<evidence type="ECO:0000313" key="20">
    <source>
        <dbReference type="Proteomes" id="UP000246036"/>
    </source>
</evidence>
<keyword evidence="13 15" id="KW-0324">Glycolysis</keyword>
<reference evidence="17 20" key="2">
    <citation type="submission" date="2018-05" db="EMBL/GenBank/DDBJ databases">
        <title>Reference genomes for bee gut microbiota database.</title>
        <authorList>
            <person name="Ellegaard K.M."/>
        </authorList>
    </citation>
    <scope>NUCLEOTIDE SEQUENCE [LARGE SCALE GENOMIC DNA]</scope>
    <source>
        <strain evidence="17 20">ESL0186</strain>
    </source>
</reference>
<dbReference type="InterPro" id="IPR012828">
    <property type="entry name" value="PFKA_ATP_prok"/>
</dbReference>
<evidence type="ECO:0000256" key="1">
    <source>
        <dbReference type="ARBA" id="ARBA00001946"/>
    </source>
</evidence>
<feature type="binding site" evidence="15">
    <location>
        <begin position="21"/>
        <end position="25"/>
    </location>
    <ligand>
        <name>ADP</name>
        <dbReference type="ChEBI" id="CHEBI:456216"/>
        <note>allosteric activator; ligand shared between dimeric partners</note>
    </ligand>
</feature>
<feature type="active site" description="Proton acceptor" evidence="15">
    <location>
        <position position="127"/>
    </location>
</feature>
<keyword evidence="8 15" id="KW-0479">Metal-binding</keyword>
<dbReference type="EMBL" id="CP029477">
    <property type="protein sequence ID" value="AWM75268.1"/>
    <property type="molecule type" value="Genomic_DNA"/>
</dbReference>
<dbReference type="GO" id="GO:0070095">
    <property type="term" value="F:fructose-6-phosphate binding"/>
    <property type="evidence" value="ECO:0007669"/>
    <property type="project" value="TreeGrafter"/>
</dbReference>
<evidence type="ECO:0000256" key="3">
    <source>
        <dbReference type="ARBA" id="ARBA00004496"/>
    </source>
</evidence>
<dbReference type="AlphaFoldDB" id="A0A0F4LCE6"/>
<dbReference type="PROSITE" id="PS00433">
    <property type="entry name" value="PHOSPHOFRUCTOKINASE"/>
    <property type="match status" value="1"/>
</dbReference>
<dbReference type="STRING" id="1218493.JF76_09310"/>
<evidence type="ECO:0000256" key="5">
    <source>
        <dbReference type="ARBA" id="ARBA00022490"/>
    </source>
</evidence>
<feature type="binding site" description="in other chain" evidence="15">
    <location>
        <begin position="249"/>
        <end position="252"/>
    </location>
    <ligand>
        <name>substrate</name>
        <note>ligand shared between dimeric partners</note>
    </ligand>
</feature>
<dbReference type="GO" id="GO:0005524">
    <property type="term" value="F:ATP binding"/>
    <property type="evidence" value="ECO:0007669"/>
    <property type="project" value="UniProtKB-UniRule"/>
</dbReference>
<dbReference type="GO" id="GO:0005945">
    <property type="term" value="C:6-phosphofructokinase complex"/>
    <property type="evidence" value="ECO:0007669"/>
    <property type="project" value="TreeGrafter"/>
</dbReference>
<keyword evidence="12 15" id="KW-0460">Magnesium</keyword>
<dbReference type="Gene3D" id="3.40.50.460">
    <property type="entry name" value="Phosphofructokinase domain"/>
    <property type="match status" value="1"/>
</dbReference>
<feature type="binding site" evidence="15">
    <location>
        <position position="243"/>
    </location>
    <ligand>
        <name>substrate</name>
        <note>ligand shared between dimeric partners</note>
    </ligand>
</feature>
<dbReference type="InterPro" id="IPR022953">
    <property type="entry name" value="ATP_PFK"/>
</dbReference>
<evidence type="ECO:0000313" key="17">
    <source>
        <dbReference type="EMBL" id="AWM75268.1"/>
    </source>
</evidence>
<dbReference type="KEGG" id="lkl:DKL58_04470"/>
<proteinExistence type="inferred from homology"/>
<evidence type="ECO:0000256" key="12">
    <source>
        <dbReference type="ARBA" id="ARBA00022842"/>
    </source>
</evidence>
<evidence type="ECO:0000256" key="4">
    <source>
        <dbReference type="ARBA" id="ARBA00004679"/>
    </source>
</evidence>
<dbReference type="NCBIfam" id="NF002872">
    <property type="entry name" value="PRK03202.1"/>
    <property type="match status" value="1"/>
</dbReference>
<dbReference type="PATRIC" id="fig|1218493.3.peg.983"/>
<dbReference type="GO" id="GO:0042802">
    <property type="term" value="F:identical protein binding"/>
    <property type="evidence" value="ECO:0007669"/>
    <property type="project" value="TreeGrafter"/>
</dbReference>
<feature type="binding site" evidence="15">
    <location>
        <position position="162"/>
    </location>
    <ligand>
        <name>substrate</name>
        <note>ligand shared between dimeric partners</note>
    </ligand>
</feature>
<keyword evidence="6 15" id="KW-0021">Allosteric enzyme</keyword>
<comment type="catalytic activity">
    <reaction evidence="14 15">
        <text>beta-D-fructose 6-phosphate + ATP = beta-D-fructose 1,6-bisphosphate + ADP + H(+)</text>
        <dbReference type="Rhea" id="RHEA:16109"/>
        <dbReference type="ChEBI" id="CHEBI:15378"/>
        <dbReference type="ChEBI" id="CHEBI:30616"/>
        <dbReference type="ChEBI" id="CHEBI:32966"/>
        <dbReference type="ChEBI" id="CHEBI:57634"/>
        <dbReference type="ChEBI" id="CHEBI:456216"/>
        <dbReference type="EC" id="2.7.1.11"/>
    </reaction>
</comment>
<name>A0A0F4LCE6_9LACO</name>
<dbReference type="GO" id="GO:0048029">
    <property type="term" value="F:monosaccharide binding"/>
    <property type="evidence" value="ECO:0007669"/>
    <property type="project" value="TreeGrafter"/>
</dbReference>
<dbReference type="PIRSF" id="PIRSF000532">
    <property type="entry name" value="ATP_PFK_prok"/>
    <property type="match status" value="1"/>
</dbReference>
<dbReference type="GO" id="GO:0006002">
    <property type="term" value="P:fructose 6-phosphate metabolic process"/>
    <property type="evidence" value="ECO:0007669"/>
    <property type="project" value="UniProtKB-UniRule"/>
</dbReference>
<protein>
    <recommendedName>
        <fullName evidence="15">ATP-dependent 6-phosphofructokinase</fullName>
        <shortName evidence="15">ATP-PFK</shortName>
        <shortName evidence="15">Phosphofructokinase</shortName>
        <ecNumber evidence="15">2.7.1.11</ecNumber>
    </recommendedName>
    <alternativeName>
        <fullName evidence="15">Phosphohexokinase</fullName>
    </alternativeName>
</protein>
<keyword evidence="9 15" id="KW-0547">Nucleotide-binding</keyword>
<dbReference type="PRINTS" id="PR00476">
    <property type="entry name" value="PHFRCTKINASE"/>
</dbReference>
<dbReference type="GO" id="GO:0016208">
    <property type="term" value="F:AMP binding"/>
    <property type="evidence" value="ECO:0007669"/>
    <property type="project" value="TreeGrafter"/>
</dbReference>
<evidence type="ECO:0000256" key="9">
    <source>
        <dbReference type="ARBA" id="ARBA00022741"/>
    </source>
</evidence>
<comment type="subcellular location">
    <subcellularLocation>
        <location evidence="3 15">Cytoplasm</location>
    </subcellularLocation>
</comment>
<dbReference type="PANTHER" id="PTHR13697">
    <property type="entry name" value="PHOSPHOFRUCTOKINASE"/>
    <property type="match status" value="1"/>
</dbReference>
<dbReference type="GO" id="GO:0061621">
    <property type="term" value="P:canonical glycolysis"/>
    <property type="evidence" value="ECO:0007669"/>
    <property type="project" value="TreeGrafter"/>
</dbReference>
<comment type="similarity">
    <text evidence="15">Belongs to the phosphofructokinase type A (PFKA) family. ATP-dependent PFK group I subfamily. Prokaryotic clade 'B1' sub-subfamily.</text>
</comment>
<dbReference type="OrthoDB" id="9802503at2"/>
<evidence type="ECO:0000256" key="6">
    <source>
        <dbReference type="ARBA" id="ARBA00022533"/>
    </source>
</evidence>
<dbReference type="Proteomes" id="UP000033533">
    <property type="component" value="Unassembled WGS sequence"/>
</dbReference>
<comment type="cofactor">
    <cofactor evidence="1 15">
        <name>Mg(2+)</name>
        <dbReference type="ChEBI" id="CHEBI:18420"/>
    </cofactor>
</comment>
<feature type="binding site" description="in other chain" evidence="15">
    <location>
        <begin position="213"/>
        <end position="215"/>
    </location>
    <ligand>
        <name>ADP</name>
        <dbReference type="ChEBI" id="CHEBI:456216"/>
        <note>allosteric activator; ligand shared between dimeric partners</note>
    </ligand>
</feature>
<feature type="binding site" evidence="15">
    <location>
        <position position="11"/>
    </location>
    <ligand>
        <name>ATP</name>
        <dbReference type="ChEBI" id="CHEBI:30616"/>
    </ligand>
</feature>
<dbReference type="GO" id="GO:0030388">
    <property type="term" value="P:fructose 1,6-bisphosphate metabolic process"/>
    <property type="evidence" value="ECO:0007669"/>
    <property type="project" value="TreeGrafter"/>
</dbReference>
<organism evidence="18 19">
    <name type="scientific">Lactobacillus kullabergensis</name>
    <dbReference type="NCBI Taxonomy" id="1218493"/>
    <lineage>
        <taxon>Bacteria</taxon>
        <taxon>Bacillati</taxon>
        <taxon>Bacillota</taxon>
        <taxon>Bacilli</taxon>
        <taxon>Lactobacillales</taxon>
        <taxon>Lactobacillaceae</taxon>
        <taxon>Lactobacillus</taxon>
    </lineage>
</organism>
<keyword evidence="10 15" id="KW-0418">Kinase</keyword>
<keyword evidence="11 15" id="KW-0067">ATP-binding</keyword>
<reference evidence="18 19" key="1">
    <citation type="submission" date="2014-12" db="EMBL/GenBank/DDBJ databases">
        <title>Comparative genomics of the lactic acid bacteria isolated from the honey bee gut.</title>
        <authorList>
            <person name="Ellegaard K.M."/>
            <person name="Tamarit D."/>
            <person name="Javelind E."/>
            <person name="Olofsson T."/>
            <person name="Andersson S.G."/>
            <person name="Vasquez A."/>
        </authorList>
    </citation>
    <scope>NUCLEOTIDE SEQUENCE [LARGE SCALE GENOMIC DNA]</scope>
    <source>
        <strain evidence="18 19">Biut2</strain>
    </source>
</reference>
<dbReference type="UniPathway" id="UPA00109">
    <property type="reaction ID" value="UER00182"/>
</dbReference>
<dbReference type="InterPro" id="IPR035966">
    <property type="entry name" value="PKF_sf"/>
</dbReference>